<dbReference type="PROSITE" id="PS50404">
    <property type="entry name" value="GST_NTER"/>
    <property type="match status" value="1"/>
</dbReference>
<dbReference type="Pfam" id="PF13417">
    <property type="entry name" value="GST_N_3"/>
    <property type="match status" value="1"/>
</dbReference>
<proteinExistence type="predicted"/>
<dbReference type="Pfam" id="PF13410">
    <property type="entry name" value="GST_C_2"/>
    <property type="match status" value="1"/>
</dbReference>
<evidence type="ECO:0000313" key="3">
    <source>
        <dbReference type="Proteomes" id="UP000317839"/>
    </source>
</evidence>
<dbReference type="RefSeq" id="WP_142944135.1">
    <property type="nucleotide sequence ID" value="NZ_VIKR01000007.1"/>
</dbReference>
<evidence type="ECO:0000259" key="1">
    <source>
        <dbReference type="PROSITE" id="PS50404"/>
    </source>
</evidence>
<gene>
    <name evidence="2" type="ORF">FLL45_21565</name>
</gene>
<dbReference type="SUPFAM" id="SSF47616">
    <property type="entry name" value="GST C-terminal domain-like"/>
    <property type="match status" value="1"/>
</dbReference>
<dbReference type="AlphaFoldDB" id="A0A545T127"/>
<keyword evidence="3" id="KW-1185">Reference proteome</keyword>
<dbReference type="InterPro" id="IPR050983">
    <property type="entry name" value="GST_Omega/HSP26"/>
</dbReference>
<dbReference type="GO" id="GO:0005737">
    <property type="term" value="C:cytoplasm"/>
    <property type="evidence" value="ECO:0007669"/>
    <property type="project" value="TreeGrafter"/>
</dbReference>
<dbReference type="InterPro" id="IPR004045">
    <property type="entry name" value="Glutathione_S-Trfase_N"/>
</dbReference>
<dbReference type="Proteomes" id="UP000317839">
    <property type="component" value="Unassembled WGS sequence"/>
</dbReference>
<name>A0A545T127_9GAMM</name>
<organism evidence="2 3">
    <name type="scientific">Aliikangiella marina</name>
    <dbReference type="NCBI Taxonomy" id="1712262"/>
    <lineage>
        <taxon>Bacteria</taxon>
        <taxon>Pseudomonadati</taxon>
        <taxon>Pseudomonadota</taxon>
        <taxon>Gammaproteobacteria</taxon>
        <taxon>Oceanospirillales</taxon>
        <taxon>Pleioneaceae</taxon>
        <taxon>Aliikangiella</taxon>
    </lineage>
</organism>
<dbReference type="InterPro" id="IPR036249">
    <property type="entry name" value="Thioredoxin-like_sf"/>
</dbReference>
<dbReference type="SUPFAM" id="SSF52833">
    <property type="entry name" value="Thioredoxin-like"/>
    <property type="match status" value="1"/>
</dbReference>
<keyword evidence="2" id="KW-0808">Transferase</keyword>
<dbReference type="OrthoDB" id="8634103at2"/>
<dbReference type="PANTHER" id="PTHR43968">
    <property type="match status" value="1"/>
</dbReference>
<sequence>MELFYTKSSPYANCVRMVISELGIESAVQLIESHPFDNDAAFIAANPLGKVPCLIEHGEHILDSEVICDYLDGNFAEGALFNPIYADWRLKSLYSVCSGLIDTLVDRRMEFMRESEGIKSEFWWRRQTEAVNRTLGYVESKLDLIPEEFTILHINLMSALMYIDFRHSDIHWREEYPGLRAFFELNQARACFTKNPLE</sequence>
<reference evidence="2 3" key="1">
    <citation type="submission" date="2019-06" db="EMBL/GenBank/DDBJ databases">
        <title>Draft genome of Aliikangiella marina GYP-15.</title>
        <authorList>
            <person name="Wang G."/>
        </authorList>
    </citation>
    <scope>NUCLEOTIDE SEQUENCE [LARGE SCALE GENOMIC DNA]</scope>
    <source>
        <strain evidence="2 3">GYP-15</strain>
    </source>
</reference>
<dbReference type="PANTHER" id="PTHR43968:SF6">
    <property type="entry name" value="GLUTATHIONE S-TRANSFERASE OMEGA"/>
    <property type="match status" value="1"/>
</dbReference>
<protein>
    <submittedName>
        <fullName evidence="2">Glutathione S-transferase</fullName>
    </submittedName>
</protein>
<dbReference type="Gene3D" id="3.40.30.10">
    <property type="entry name" value="Glutaredoxin"/>
    <property type="match status" value="1"/>
</dbReference>
<dbReference type="EMBL" id="VIKR01000007">
    <property type="protein sequence ID" value="TQV70918.1"/>
    <property type="molecule type" value="Genomic_DNA"/>
</dbReference>
<dbReference type="GO" id="GO:0016740">
    <property type="term" value="F:transferase activity"/>
    <property type="evidence" value="ECO:0007669"/>
    <property type="project" value="UniProtKB-KW"/>
</dbReference>
<dbReference type="InterPro" id="IPR036282">
    <property type="entry name" value="Glutathione-S-Trfase_C_sf"/>
</dbReference>
<evidence type="ECO:0000313" key="2">
    <source>
        <dbReference type="EMBL" id="TQV70918.1"/>
    </source>
</evidence>
<dbReference type="Gene3D" id="1.20.1050.10">
    <property type="match status" value="1"/>
</dbReference>
<feature type="domain" description="GST N-terminal" evidence="1">
    <location>
        <begin position="1"/>
        <end position="79"/>
    </location>
</feature>
<comment type="caution">
    <text evidence="2">The sequence shown here is derived from an EMBL/GenBank/DDBJ whole genome shotgun (WGS) entry which is preliminary data.</text>
</comment>
<accession>A0A545T127</accession>